<evidence type="ECO:0000313" key="4">
    <source>
        <dbReference type="Proteomes" id="UP000030063"/>
    </source>
</evidence>
<feature type="compositionally biased region" description="Basic and acidic residues" evidence="1">
    <location>
        <begin position="132"/>
        <end position="164"/>
    </location>
</feature>
<feature type="compositionally biased region" description="Basic and acidic residues" evidence="1">
    <location>
        <begin position="96"/>
        <end position="122"/>
    </location>
</feature>
<keyword evidence="4" id="KW-1185">Reference proteome</keyword>
<dbReference type="OrthoDB" id="7015544at2"/>
<evidence type="ECO:0000256" key="2">
    <source>
        <dbReference type="SAM" id="SignalP"/>
    </source>
</evidence>
<dbReference type="AlphaFoldDB" id="A0A0A1YJQ5"/>
<proteinExistence type="predicted"/>
<evidence type="ECO:0008006" key="5">
    <source>
        <dbReference type="Google" id="ProtNLM"/>
    </source>
</evidence>
<dbReference type="STRING" id="1395571.TMS3_0115390"/>
<evidence type="ECO:0000256" key="1">
    <source>
        <dbReference type="SAM" id="MobiDB-lite"/>
    </source>
</evidence>
<keyword evidence="2" id="KW-0732">Signal</keyword>
<reference evidence="3 4" key="1">
    <citation type="journal article" date="2014" name="Genome Announc.">
        <title>Draft Genome Sequence of Petroleum Oil-Degrading Marine Bacterium Pseudomonas taeanensis Strain MS-3, Isolated from a Crude Oil-Contaminated Seashore.</title>
        <authorList>
            <person name="Lee S.Y."/>
            <person name="Kim S.H."/>
            <person name="Lee D.G."/>
            <person name="Shin S."/>
            <person name="Yun S.H."/>
            <person name="Choi C.W."/>
            <person name="Chung Y.H."/>
            <person name="Choi J.S."/>
            <person name="Kahng H.Y."/>
            <person name="Kim S.I."/>
        </authorList>
    </citation>
    <scope>NUCLEOTIDE SEQUENCE [LARGE SCALE GENOMIC DNA]</scope>
    <source>
        <strain evidence="3 4">MS-3</strain>
    </source>
</reference>
<dbReference type="EMBL" id="AWSQ01000004">
    <property type="protein sequence ID" value="KFX68869.1"/>
    <property type="molecule type" value="Genomic_DNA"/>
</dbReference>
<feature type="compositionally biased region" description="Basic residues" evidence="1">
    <location>
        <begin position="63"/>
        <end position="74"/>
    </location>
</feature>
<protein>
    <recommendedName>
        <fullName evidence="5">Lipoprotein</fullName>
    </recommendedName>
</protein>
<gene>
    <name evidence="3" type="ORF">TMS3_0115390</name>
</gene>
<organism evidence="3 4">
    <name type="scientific">Pseudomonas taeanensis MS-3</name>
    <dbReference type="NCBI Taxonomy" id="1395571"/>
    <lineage>
        <taxon>Bacteria</taxon>
        <taxon>Pseudomonadati</taxon>
        <taxon>Pseudomonadota</taxon>
        <taxon>Gammaproteobacteria</taxon>
        <taxon>Pseudomonadales</taxon>
        <taxon>Pseudomonadaceae</taxon>
        <taxon>Pseudomonas</taxon>
    </lineage>
</organism>
<comment type="caution">
    <text evidence="3">The sequence shown here is derived from an EMBL/GenBank/DDBJ whole genome shotgun (WGS) entry which is preliminary data.</text>
</comment>
<feature type="signal peptide" evidence="2">
    <location>
        <begin position="1"/>
        <end position="19"/>
    </location>
</feature>
<feature type="region of interest" description="Disordered" evidence="1">
    <location>
        <begin position="63"/>
        <end position="164"/>
    </location>
</feature>
<feature type="chain" id="PRO_5001995850" description="Lipoprotein" evidence="2">
    <location>
        <begin position="20"/>
        <end position="164"/>
    </location>
</feature>
<dbReference type="Proteomes" id="UP000030063">
    <property type="component" value="Unassembled WGS sequence"/>
</dbReference>
<dbReference type="PROSITE" id="PS51257">
    <property type="entry name" value="PROKAR_LIPOPROTEIN"/>
    <property type="match status" value="1"/>
</dbReference>
<sequence length="164" mass="20081">MPYKVLLAALLGLSLTGCAVYGGGYDHAYRGHDRYYAGSSYQVQRYPVYVAPRHYGYDNRRYDRRHFDNRRHDPRHFNQQRHDQRRYLPAPPARFSNHERRSGHRIDGHRDQRRHDYRDTQQRRGWNGQRFDPQERTPRYQRHDQRGDHRSRGDRRRGMDIRHN</sequence>
<accession>A0A0A1YJQ5</accession>
<name>A0A0A1YJQ5_9PSED</name>
<dbReference type="RefSeq" id="WP_025166097.1">
    <property type="nucleotide sequence ID" value="NZ_AWSQ01000004.1"/>
</dbReference>
<evidence type="ECO:0000313" key="3">
    <source>
        <dbReference type="EMBL" id="KFX68869.1"/>
    </source>
</evidence>